<dbReference type="HOGENOM" id="CLU_085305_1_3_5"/>
<dbReference type="Pfam" id="PF02472">
    <property type="entry name" value="ExbD"/>
    <property type="match status" value="1"/>
</dbReference>
<dbReference type="InterPro" id="IPR003400">
    <property type="entry name" value="ExbD"/>
</dbReference>
<evidence type="ECO:0000256" key="7">
    <source>
        <dbReference type="RuleBase" id="RU003879"/>
    </source>
</evidence>
<dbReference type="eggNOG" id="COG0848">
    <property type="taxonomic scope" value="Bacteria"/>
</dbReference>
<evidence type="ECO:0000256" key="5">
    <source>
        <dbReference type="ARBA" id="ARBA00022989"/>
    </source>
</evidence>
<gene>
    <name evidence="10" type="ordered locus">Zymop_1041</name>
</gene>
<evidence type="ECO:0000256" key="1">
    <source>
        <dbReference type="ARBA" id="ARBA00004162"/>
    </source>
</evidence>
<dbReference type="GO" id="GO:0022857">
    <property type="term" value="F:transmembrane transporter activity"/>
    <property type="evidence" value="ECO:0007669"/>
    <property type="project" value="InterPro"/>
</dbReference>
<keyword evidence="4 7" id="KW-0812">Transmembrane</keyword>
<reference evidence="10 11" key="1">
    <citation type="journal article" date="2011" name="J. Bacteriol.">
        <title>Genome sequence of the ethanol-producing Zymomonas mobilis subsp. pomaceae lectotype strain ATCC 29192.</title>
        <authorList>
            <person name="Kouvelis V.N."/>
            <person name="Davenport K.W."/>
            <person name="Brettin T.S."/>
            <person name="Bruce D."/>
            <person name="Detter C."/>
            <person name="Han C.S."/>
            <person name="Nolan M."/>
            <person name="Tapia R."/>
            <person name="Damoulaki A."/>
            <person name="Kyrpides N.C."/>
            <person name="Typas M.A."/>
            <person name="Pappas K.M."/>
        </authorList>
    </citation>
    <scope>NUCLEOTIDE SEQUENCE [LARGE SCALE GENOMIC DNA]</scope>
    <source>
        <strain evidence="11">ATCC 29192 / DSM 22645 / JCM 10191 / CCUG 17912 / NBRC 13757 / NCIMB 11200 / NRRL B-4491 / Barker I</strain>
    </source>
</reference>
<dbReference type="AlphaFoldDB" id="F8ET33"/>
<keyword evidence="6 9" id="KW-0472">Membrane</keyword>
<feature type="region of interest" description="Disordered" evidence="8">
    <location>
        <begin position="159"/>
        <end position="179"/>
    </location>
</feature>
<name>F8ET33_ZYMMT</name>
<evidence type="ECO:0000256" key="4">
    <source>
        <dbReference type="ARBA" id="ARBA00022692"/>
    </source>
</evidence>
<keyword evidence="7" id="KW-0653">Protein transport</keyword>
<accession>F8ET33</accession>
<dbReference type="GO" id="GO:0015031">
    <property type="term" value="P:protein transport"/>
    <property type="evidence" value="ECO:0007669"/>
    <property type="project" value="UniProtKB-KW"/>
</dbReference>
<organism evidence="10 11">
    <name type="scientific">Zymomonas mobilis subsp. pomaceae (strain ATCC 29192 / DSM 22645 / JCM 10191 / CCUG 17912 / NBRC 13757 / NCIMB 11200 / NRRL B-4491 / Barker I)</name>
    <dbReference type="NCBI Taxonomy" id="579138"/>
    <lineage>
        <taxon>Bacteria</taxon>
        <taxon>Pseudomonadati</taxon>
        <taxon>Pseudomonadota</taxon>
        <taxon>Alphaproteobacteria</taxon>
        <taxon>Sphingomonadales</taxon>
        <taxon>Zymomonadaceae</taxon>
        <taxon>Zymomonas</taxon>
    </lineage>
</organism>
<dbReference type="EMBL" id="CP002865">
    <property type="protein sequence ID" value="AEI37937.1"/>
    <property type="molecule type" value="Genomic_DNA"/>
</dbReference>
<dbReference type="PATRIC" id="fig|579138.3.peg.1103"/>
<dbReference type="STRING" id="579138.Zymop_1041"/>
<keyword evidence="3" id="KW-1003">Cell membrane</keyword>
<evidence type="ECO:0000256" key="2">
    <source>
        <dbReference type="ARBA" id="ARBA00005811"/>
    </source>
</evidence>
<proteinExistence type="inferred from homology"/>
<keyword evidence="7" id="KW-0813">Transport</keyword>
<protein>
    <submittedName>
        <fullName evidence="10">Biopolymer transport protein ExbD/TolR</fullName>
    </submittedName>
</protein>
<evidence type="ECO:0000313" key="11">
    <source>
        <dbReference type="Proteomes" id="UP000000491"/>
    </source>
</evidence>
<dbReference type="PANTHER" id="PTHR30558">
    <property type="entry name" value="EXBD MEMBRANE COMPONENT OF PMF-DRIVEN MACROMOLECULE IMPORT SYSTEM"/>
    <property type="match status" value="1"/>
</dbReference>
<dbReference type="Gene3D" id="3.30.420.270">
    <property type="match status" value="1"/>
</dbReference>
<dbReference type="KEGG" id="zmp:Zymop_1041"/>
<evidence type="ECO:0000313" key="10">
    <source>
        <dbReference type="EMBL" id="AEI37937.1"/>
    </source>
</evidence>
<keyword evidence="5 9" id="KW-1133">Transmembrane helix</keyword>
<dbReference type="RefSeq" id="WP_013934332.1">
    <property type="nucleotide sequence ID" value="NC_015709.1"/>
</dbReference>
<dbReference type="GO" id="GO:0005886">
    <property type="term" value="C:plasma membrane"/>
    <property type="evidence" value="ECO:0007669"/>
    <property type="project" value="UniProtKB-SubCell"/>
</dbReference>
<evidence type="ECO:0000256" key="9">
    <source>
        <dbReference type="SAM" id="Phobius"/>
    </source>
</evidence>
<sequence length="179" mass="19066">MGSISSRRRKGAARRPLMAEINVTPLVDVMLVLLIIFMVTAPLMVSGVAVNLPDSRAKALVSKEKPITITIDSDGTVHVDDDVVAMADLPARLQAIHEASLARHEEVSGDNDPDAPPTAAPEQTIYLKADRILNYGQVMQVMGELDHAGLKKVALVTTGTSSQDSSISKSRSVAKGSVR</sequence>
<feature type="transmembrane region" description="Helical" evidence="9">
    <location>
        <begin position="21"/>
        <end position="45"/>
    </location>
</feature>
<feature type="compositionally biased region" description="Low complexity" evidence="8">
    <location>
        <begin position="161"/>
        <end position="171"/>
    </location>
</feature>
<evidence type="ECO:0000256" key="6">
    <source>
        <dbReference type="ARBA" id="ARBA00023136"/>
    </source>
</evidence>
<comment type="subcellular location">
    <subcellularLocation>
        <location evidence="1">Cell membrane</location>
        <topology evidence="1">Single-pass membrane protein</topology>
    </subcellularLocation>
    <subcellularLocation>
        <location evidence="7">Cell membrane</location>
        <topology evidence="7">Single-pass type II membrane protein</topology>
    </subcellularLocation>
</comment>
<evidence type="ECO:0000256" key="8">
    <source>
        <dbReference type="SAM" id="MobiDB-lite"/>
    </source>
</evidence>
<dbReference type="PANTHER" id="PTHR30558:SF7">
    <property type="entry name" value="TOL-PAL SYSTEM PROTEIN TOLR"/>
    <property type="match status" value="1"/>
</dbReference>
<evidence type="ECO:0000256" key="3">
    <source>
        <dbReference type="ARBA" id="ARBA00022475"/>
    </source>
</evidence>
<dbReference type="Proteomes" id="UP000000491">
    <property type="component" value="Chromosome"/>
</dbReference>
<comment type="similarity">
    <text evidence="2 7">Belongs to the ExbD/TolR family.</text>
</comment>